<protein>
    <recommendedName>
        <fullName evidence="2">isoleucine--tRNA ligase</fullName>
        <ecNumber evidence="2">6.1.1.5</ecNumber>
    </recommendedName>
    <alternativeName>
        <fullName evidence="8">Isoleucyl-tRNA synthetase</fullName>
    </alternativeName>
</protein>
<evidence type="ECO:0000259" key="11">
    <source>
        <dbReference type="Pfam" id="PF08264"/>
    </source>
</evidence>
<feature type="domain" description="Methionyl/Valyl/Leucyl/Isoleucyl-tRNA synthetase anticodon-binding" evidence="11">
    <location>
        <begin position="748"/>
        <end position="905"/>
    </location>
</feature>
<dbReference type="InterPro" id="IPR033708">
    <property type="entry name" value="Anticodon_Ile_BEm"/>
</dbReference>
<dbReference type="InterPro" id="IPR014729">
    <property type="entry name" value="Rossmann-like_a/b/a_fold"/>
</dbReference>
<comment type="similarity">
    <text evidence="1 9">Belongs to the class-I aminoacyl-tRNA synthetase family.</text>
</comment>
<dbReference type="GO" id="GO:0006428">
    <property type="term" value="P:isoleucyl-tRNA aminoacylation"/>
    <property type="evidence" value="ECO:0007669"/>
    <property type="project" value="InterPro"/>
</dbReference>
<sequence length="995" mass="111789">MAMLGRVSPWKRVGLTSRTVLQRRWNSEDVYKKFGKTLALPKTPYDARPPKESELQDLLQSTGVDLYEWQSKSLPKDTEMVFHDGPPYANGGLHMGHALNKILKDIINRQNLMRGRRVNYIPGWDCHGLPIELAAMANATKKMGKRKASQLSLLERRQLCRDTALQVAEQQKDSFKNLAIMADFDGNSYKTLTPDYVIRQLKVFREMMRHGLISRQNRPVYWSVESQTALAESELQYEMKNSTAIVVKYPLDFKTASDLSKLKGLCELEEPVSVVIWTTTPWTLPANTAIAVGPHIEYVVVKSAHHGNVLVARDLAESVFPGEPIVDSVSLLGSEIADSGIMYKCPLREGDERYRILSGPHVTATSGTGLVHSAPAHGMEDYLMCKQHGISGPSPLNDHGQYTDELAPSLHSLVGLDARSEGQEQIIQTLQERGAVVSLDPNYSHSVPFDWRSKTPVLVRSTPQFFANISNIKSRALTALEDVNFLPDTGRNRLRSFTESRTEWCISRQRVWGVPIPALYRVDNDKVLMDDDSVSHIISILENDPDNGLKKWFDVEDTSVEWVSPSRREKEPGTVYRRGIETMDVWFDSGTSWTMLEARQGHDHLADYYLEGSDQHRGWFQSSLLTKIACSSEADGRPAAPYKNIVTHGMVLDQHGRKMSKSLGNVVLPDDVKNEPKGIKGKDKLGIDGLRMWCAQADYSTDISLSPVTLTQLSAVMKKIRLTFKFLLGNLQGYDGTPVPYQELQAVDKKALHDLYELDTYVKTKYDELSFNRVVQALQNHMNNDLSAFYFDIVKDRVYADSPEGVSRRAVQYVFGEVLKVYFAILSPLIPLTTQKAWAHAPEFIKQGTSSPFMVGWPSVNPDWNNPQLCEEFKAIETLRTGVLDAMEKGRGDKNVRSSLGTEVYVHIPEANGDGMTRLLEKYWSELPAIFITSDVHLGSPAGNQEWIYSSEVETDSSTITVSVVPPTQHKCPRCWQFTAPAVETLCGRCDKVLT</sequence>
<keyword evidence="7 9" id="KW-0030">Aminoacyl-tRNA synthetase</keyword>
<evidence type="ECO:0000256" key="2">
    <source>
        <dbReference type="ARBA" id="ARBA00013165"/>
    </source>
</evidence>
<dbReference type="GO" id="GO:0005524">
    <property type="term" value="F:ATP binding"/>
    <property type="evidence" value="ECO:0007669"/>
    <property type="project" value="UniProtKB-KW"/>
</dbReference>
<evidence type="ECO:0000256" key="5">
    <source>
        <dbReference type="ARBA" id="ARBA00022840"/>
    </source>
</evidence>
<dbReference type="InterPro" id="IPR002300">
    <property type="entry name" value="aa-tRNA-synth_Ia"/>
</dbReference>
<accession>A0A060TE49</accession>
<dbReference type="GO" id="GO:0002161">
    <property type="term" value="F:aminoacyl-tRNA deacylase activity"/>
    <property type="evidence" value="ECO:0007669"/>
    <property type="project" value="InterPro"/>
</dbReference>
<dbReference type="GO" id="GO:0004822">
    <property type="term" value="F:isoleucine-tRNA ligase activity"/>
    <property type="evidence" value="ECO:0007669"/>
    <property type="project" value="UniProtKB-EC"/>
</dbReference>
<keyword evidence="4 9" id="KW-0547">Nucleotide-binding</keyword>
<dbReference type="PANTHER" id="PTHR42765:SF1">
    <property type="entry name" value="ISOLEUCINE--TRNA LIGASE, MITOCHONDRIAL"/>
    <property type="match status" value="1"/>
</dbReference>
<dbReference type="InterPro" id="IPR013155">
    <property type="entry name" value="M/V/L/I-tRNA-synth_anticd-bd"/>
</dbReference>
<dbReference type="SUPFAM" id="SSF52374">
    <property type="entry name" value="Nucleotidylyl transferase"/>
    <property type="match status" value="1"/>
</dbReference>
<dbReference type="GO" id="GO:0032543">
    <property type="term" value="P:mitochondrial translation"/>
    <property type="evidence" value="ECO:0007669"/>
    <property type="project" value="TreeGrafter"/>
</dbReference>
<dbReference type="PRINTS" id="PR00984">
    <property type="entry name" value="TRNASYNTHILE"/>
</dbReference>
<reference evidence="12" key="1">
    <citation type="submission" date="2014-02" db="EMBL/GenBank/DDBJ databases">
        <authorList>
            <person name="Genoscope - CEA"/>
        </authorList>
    </citation>
    <scope>NUCLEOTIDE SEQUENCE</scope>
    <source>
        <strain evidence="12">LS3</strain>
    </source>
</reference>
<dbReference type="EMBL" id="HG937694">
    <property type="protein sequence ID" value="CDP39069.1"/>
    <property type="molecule type" value="Genomic_DNA"/>
</dbReference>
<dbReference type="InterPro" id="IPR001412">
    <property type="entry name" value="aa-tRNA-synth_I_CS"/>
</dbReference>
<dbReference type="SUPFAM" id="SSF47323">
    <property type="entry name" value="Anticodon-binding domain of a subclass of class I aminoacyl-tRNA synthetases"/>
    <property type="match status" value="1"/>
</dbReference>
<evidence type="ECO:0000313" key="12">
    <source>
        <dbReference type="EMBL" id="CDP39069.1"/>
    </source>
</evidence>
<feature type="domain" description="Aminoacyl-tRNA synthetase class Ia" evidence="10">
    <location>
        <begin position="65"/>
        <end position="706"/>
    </location>
</feature>
<proteinExistence type="inferred from homology"/>
<dbReference type="Pfam" id="PF08264">
    <property type="entry name" value="Anticodon_1"/>
    <property type="match status" value="1"/>
</dbReference>
<dbReference type="EC" id="6.1.1.5" evidence="2"/>
<dbReference type="AlphaFoldDB" id="A0A060TE49"/>
<evidence type="ECO:0000259" key="10">
    <source>
        <dbReference type="Pfam" id="PF00133"/>
    </source>
</evidence>
<dbReference type="PhylomeDB" id="A0A060TE49"/>
<dbReference type="GO" id="GO:0000049">
    <property type="term" value="F:tRNA binding"/>
    <property type="evidence" value="ECO:0007669"/>
    <property type="project" value="InterPro"/>
</dbReference>
<evidence type="ECO:0000256" key="8">
    <source>
        <dbReference type="ARBA" id="ARBA00032665"/>
    </source>
</evidence>
<organism evidence="12">
    <name type="scientific">Blastobotrys adeninivorans</name>
    <name type="common">Yeast</name>
    <name type="synonym">Arxula adeninivorans</name>
    <dbReference type="NCBI Taxonomy" id="409370"/>
    <lineage>
        <taxon>Eukaryota</taxon>
        <taxon>Fungi</taxon>
        <taxon>Dikarya</taxon>
        <taxon>Ascomycota</taxon>
        <taxon>Saccharomycotina</taxon>
        <taxon>Dipodascomycetes</taxon>
        <taxon>Dipodascales</taxon>
        <taxon>Trichomonascaceae</taxon>
        <taxon>Blastobotrys</taxon>
    </lineage>
</organism>
<name>A0A060TE49_BLAAD</name>
<dbReference type="InterPro" id="IPR002301">
    <property type="entry name" value="Ile-tRNA-ligase"/>
</dbReference>
<dbReference type="InterPro" id="IPR009008">
    <property type="entry name" value="Val/Leu/Ile-tRNA-synth_edit"/>
</dbReference>
<evidence type="ECO:0000256" key="3">
    <source>
        <dbReference type="ARBA" id="ARBA00022598"/>
    </source>
</evidence>
<evidence type="ECO:0000256" key="9">
    <source>
        <dbReference type="RuleBase" id="RU363035"/>
    </source>
</evidence>
<dbReference type="InterPro" id="IPR009080">
    <property type="entry name" value="tRNAsynth_Ia_anticodon-bd"/>
</dbReference>
<dbReference type="InterPro" id="IPR050081">
    <property type="entry name" value="Ile-tRNA_ligase"/>
</dbReference>
<gene>
    <name evidence="12" type="ORF">GNLVRS02_ARAD1D49060g</name>
</gene>
<evidence type="ECO:0000256" key="4">
    <source>
        <dbReference type="ARBA" id="ARBA00022741"/>
    </source>
</evidence>
<keyword evidence="3 9" id="KW-0436">Ligase</keyword>
<evidence type="ECO:0000256" key="7">
    <source>
        <dbReference type="ARBA" id="ARBA00023146"/>
    </source>
</evidence>
<dbReference type="Gene3D" id="3.40.50.620">
    <property type="entry name" value="HUPs"/>
    <property type="match status" value="2"/>
</dbReference>
<reference evidence="12" key="2">
    <citation type="submission" date="2014-06" db="EMBL/GenBank/DDBJ databases">
        <title>The complete genome of Blastobotrys (Arxula) adeninivorans LS3 - a yeast of biotechnological interest.</title>
        <authorList>
            <person name="Kunze G."/>
            <person name="Gaillardin C."/>
            <person name="Czernicka M."/>
            <person name="Durrens P."/>
            <person name="Martin T."/>
            <person name="Boer E."/>
            <person name="Gabaldon T."/>
            <person name="Cruz J."/>
            <person name="Talla E."/>
            <person name="Marck C."/>
            <person name="Goffeau A."/>
            <person name="Barbe V."/>
            <person name="Baret P."/>
            <person name="Baronian K."/>
            <person name="Beier S."/>
            <person name="Bleykasten C."/>
            <person name="Bode R."/>
            <person name="Casaregola S."/>
            <person name="Despons L."/>
            <person name="Fairhead C."/>
            <person name="Giersberg M."/>
            <person name="Gierski P."/>
            <person name="Hahnel U."/>
            <person name="Hartmann A."/>
            <person name="Jankowska D."/>
            <person name="Jubin C."/>
            <person name="Jung P."/>
            <person name="Lafontaine I."/>
            <person name="Leh-Louis V."/>
            <person name="Lemaire M."/>
            <person name="Marcet-Houben M."/>
            <person name="Mascher M."/>
            <person name="Morel G."/>
            <person name="Richard G.-F."/>
            <person name="Riechen J."/>
            <person name="Sacerdot C."/>
            <person name="Sarkar A."/>
            <person name="Savel G."/>
            <person name="Schacherer J."/>
            <person name="Sherman D."/>
            <person name="Straub M.-L."/>
            <person name="Stein N."/>
            <person name="Thierry A."/>
            <person name="Trautwein-Schult A."/>
            <person name="Westhof E."/>
            <person name="Worch S."/>
            <person name="Dujon B."/>
            <person name="Souciet J.-L."/>
            <person name="Wincker P."/>
            <person name="Scholz U."/>
            <person name="Neuveglise N."/>
        </authorList>
    </citation>
    <scope>NUCLEOTIDE SEQUENCE</scope>
    <source>
        <strain evidence="12">LS3</strain>
    </source>
</reference>
<dbReference type="CDD" id="cd07960">
    <property type="entry name" value="Anticodon_Ia_Ile_BEm"/>
    <property type="match status" value="1"/>
</dbReference>
<dbReference type="PROSITE" id="PS00178">
    <property type="entry name" value="AA_TRNA_LIGASE_I"/>
    <property type="match status" value="1"/>
</dbReference>
<dbReference type="Pfam" id="PF00133">
    <property type="entry name" value="tRNA-synt_1"/>
    <property type="match status" value="1"/>
</dbReference>
<evidence type="ECO:0000256" key="1">
    <source>
        <dbReference type="ARBA" id="ARBA00005594"/>
    </source>
</evidence>
<keyword evidence="6 9" id="KW-0648">Protein biosynthesis</keyword>
<dbReference type="Gene3D" id="3.90.740.10">
    <property type="entry name" value="Valyl/Leucyl/Isoleucyl-tRNA synthetase, editing domain"/>
    <property type="match status" value="1"/>
</dbReference>
<dbReference type="Gene3D" id="1.10.730.20">
    <property type="match status" value="1"/>
</dbReference>
<dbReference type="GO" id="GO:0005739">
    <property type="term" value="C:mitochondrion"/>
    <property type="evidence" value="ECO:0007669"/>
    <property type="project" value="TreeGrafter"/>
</dbReference>
<dbReference type="NCBIfam" id="TIGR00392">
    <property type="entry name" value="ileS"/>
    <property type="match status" value="1"/>
</dbReference>
<dbReference type="SUPFAM" id="SSF50677">
    <property type="entry name" value="ValRS/IleRS/LeuRS editing domain"/>
    <property type="match status" value="1"/>
</dbReference>
<keyword evidence="5 9" id="KW-0067">ATP-binding</keyword>
<dbReference type="PANTHER" id="PTHR42765">
    <property type="entry name" value="SOLEUCYL-TRNA SYNTHETASE"/>
    <property type="match status" value="1"/>
</dbReference>
<evidence type="ECO:0000256" key="6">
    <source>
        <dbReference type="ARBA" id="ARBA00022917"/>
    </source>
</evidence>